<evidence type="ECO:0008006" key="4">
    <source>
        <dbReference type="Google" id="ProtNLM"/>
    </source>
</evidence>
<proteinExistence type="predicted"/>
<feature type="compositionally biased region" description="Low complexity" evidence="1">
    <location>
        <begin position="655"/>
        <end position="676"/>
    </location>
</feature>
<comment type="caution">
    <text evidence="2">The sequence shown here is derived from an EMBL/GenBank/DDBJ whole genome shotgun (WGS) entry which is preliminary data.</text>
</comment>
<name>A0A9X1IDV9_9PROT</name>
<dbReference type="EMBL" id="JAJAQI010000021">
    <property type="protein sequence ID" value="MCB4822966.1"/>
    <property type="molecule type" value="Genomic_DNA"/>
</dbReference>
<dbReference type="InterPro" id="IPR011990">
    <property type="entry name" value="TPR-like_helical_dom_sf"/>
</dbReference>
<sequence length="945" mass="91676">MIRDEVPPQPAAGSSRRDYVERTLREVLAAMPSGWGVLRDAALPGWDGGPPARIGTLLVHPEVGIAVLDLLPGPTVEDAAARLRRLLEKYGWGTAFGGLPPVVHLCMPLRALPELEAYLGQAFSQAPPPILLGGNWVAALPPLLGATMLIPPAAPAPAIAARAARPVPADTVDHPPHPPGLRALGWFWGGLALVVAGGVAVLQYLGPPGWEERQDLAAVGTLPGTPPLTAPPSLLLPELPASAPERPALPGPDRGVAPPTAGPLPRTAPPDPDAPRIQALAAAGPPAAAAGPQSMGTEGPGRPPTSLPASPSLPDGGPDLPLRPDAMIDLAPFYAAASRAVRSADPVSGGEAGSDLPPAGATLGAGRGAAPVDPGPSGATVAASPETGASPPGAQAPAGARVATIPDDPGAGLGMVAMLLPAPPAIEAPAPIRPVKPPPMAEPPPADVTTEAVLPLPVPADVPDRPGDAGARRAGAVLPPPAALLPPRPEGVEPEPAGRPGPPSLPAMPVLPERAASAPVTVPAPPPLASPLPALASLPEEAGAVASASPPLPPPAPGIPAPAAPPVDVPLAELPPGHASARLSPAPMPAAGTEPPSAARSEGAGEAPEAGMAASPPPLAIPASPAATMPGPRTPEDGMAGALAAGPPAEPAASPPAAVAAEARPADAAGKAGAATPPAPDLPGQMRPDGAPIGPPAAALAEAIPAMPGDDTAEAPAARPSAAPPAALPAAPLASGEAPVEAPAASVGTVMPPPAGLGGATAAAPGAPPSPARDAVPDPAPSSLASPEAPALDPPASRLPATPPPGASAIAALPAPAGSGEARGPVTAPSPAAVPSGAAAGRPAGTAPAQPGPQADALVRRADALLALGDVSGARLLYGRAAAAGSGRAMLALGKAHDPLFLAEIGVRGVMGDSQVAVGWYRRALSQGVADARERLALHGVHPGD</sequence>
<dbReference type="SUPFAM" id="SSF81901">
    <property type="entry name" value="HCP-like"/>
    <property type="match status" value="1"/>
</dbReference>
<feature type="compositionally biased region" description="Pro residues" evidence="1">
    <location>
        <begin position="497"/>
        <end position="506"/>
    </location>
</feature>
<feature type="compositionally biased region" description="Low complexity" evidence="1">
    <location>
        <begin position="388"/>
        <end position="400"/>
    </location>
</feature>
<feature type="region of interest" description="Disordered" evidence="1">
    <location>
        <begin position="545"/>
        <end position="734"/>
    </location>
</feature>
<feature type="region of interest" description="Disordered" evidence="1">
    <location>
        <begin position="345"/>
        <end position="406"/>
    </location>
</feature>
<dbReference type="Gene3D" id="1.25.40.10">
    <property type="entry name" value="Tetratricopeptide repeat domain"/>
    <property type="match status" value="1"/>
</dbReference>
<dbReference type="Proteomes" id="UP001139311">
    <property type="component" value="Unassembled WGS sequence"/>
</dbReference>
<protein>
    <recommendedName>
        <fullName evidence="4">Sel1 repeat-containing protein</fullName>
    </recommendedName>
</protein>
<organism evidence="2 3">
    <name type="scientific">Roseicella aerolata</name>
    <dbReference type="NCBI Taxonomy" id="2883479"/>
    <lineage>
        <taxon>Bacteria</taxon>
        <taxon>Pseudomonadati</taxon>
        <taxon>Pseudomonadota</taxon>
        <taxon>Alphaproteobacteria</taxon>
        <taxon>Acetobacterales</taxon>
        <taxon>Roseomonadaceae</taxon>
        <taxon>Roseicella</taxon>
    </lineage>
</organism>
<evidence type="ECO:0000256" key="1">
    <source>
        <dbReference type="SAM" id="MobiDB-lite"/>
    </source>
</evidence>
<feature type="compositionally biased region" description="Low complexity" evidence="1">
    <location>
        <begin position="781"/>
        <end position="800"/>
    </location>
</feature>
<feature type="compositionally biased region" description="Low complexity" evidence="1">
    <location>
        <begin position="307"/>
        <end position="324"/>
    </location>
</feature>
<evidence type="ECO:0000313" key="2">
    <source>
        <dbReference type="EMBL" id="MCB4822966.1"/>
    </source>
</evidence>
<feature type="compositionally biased region" description="Low complexity" evidence="1">
    <location>
        <begin position="357"/>
        <end position="371"/>
    </location>
</feature>
<feature type="compositionally biased region" description="Basic and acidic residues" evidence="1">
    <location>
        <begin position="462"/>
        <end position="471"/>
    </location>
</feature>
<feature type="compositionally biased region" description="Pro residues" evidence="1">
    <location>
        <begin position="260"/>
        <end position="272"/>
    </location>
</feature>
<gene>
    <name evidence="2" type="ORF">LHA35_14610</name>
</gene>
<keyword evidence="3" id="KW-1185">Reference proteome</keyword>
<feature type="compositionally biased region" description="Low complexity" evidence="1">
    <location>
        <begin position="688"/>
        <end position="721"/>
    </location>
</feature>
<feature type="region of interest" description="Disordered" evidence="1">
    <location>
        <begin position="457"/>
        <end position="510"/>
    </location>
</feature>
<reference evidence="2" key="1">
    <citation type="submission" date="2021-10" db="EMBL/GenBank/DDBJ databases">
        <title>Roseicella aerolatum sp. nov., isolated from aerosols of e-waste dismantling site.</title>
        <authorList>
            <person name="Qin T."/>
        </authorList>
    </citation>
    <scope>NUCLEOTIDE SEQUENCE</scope>
    <source>
        <strain evidence="2">GB24</strain>
    </source>
</reference>
<evidence type="ECO:0000313" key="3">
    <source>
        <dbReference type="Proteomes" id="UP001139311"/>
    </source>
</evidence>
<feature type="region of interest" description="Disordered" evidence="1">
    <location>
        <begin position="220"/>
        <end position="324"/>
    </location>
</feature>
<feature type="compositionally biased region" description="Pro residues" evidence="1">
    <location>
        <begin position="550"/>
        <end position="568"/>
    </location>
</feature>
<feature type="compositionally biased region" description="Low complexity" evidence="1">
    <location>
        <begin position="807"/>
        <end position="854"/>
    </location>
</feature>
<feature type="compositionally biased region" description="Low complexity" evidence="1">
    <location>
        <begin position="275"/>
        <end position="292"/>
    </location>
</feature>
<accession>A0A9X1IDV9</accession>
<dbReference type="RefSeq" id="WP_226609028.1">
    <property type="nucleotide sequence ID" value="NZ_JAJAQI010000021.1"/>
</dbReference>
<dbReference type="AlphaFoldDB" id="A0A9X1IDV9"/>
<feature type="compositionally biased region" description="Low complexity" evidence="1">
    <location>
        <begin position="596"/>
        <end position="614"/>
    </location>
</feature>
<feature type="compositionally biased region" description="Low complexity" evidence="1">
    <location>
        <begin position="231"/>
        <end position="248"/>
    </location>
</feature>
<feature type="compositionally biased region" description="Pro residues" evidence="1">
    <location>
        <begin position="478"/>
        <end position="489"/>
    </location>
</feature>
<feature type="region of interest" description="Disordered" evidence="1">
    <location>
        <begin position="756"/>
        <end position="854"/>
    </location>
</feature>